<reference evidence="1" key="1">
    <citation type="submission" date="2023-10" db="EMBL/GenBank/DDBJ databases">
        <title>Genome assembly of Pristionchus species.</title>
        <authorList>
            <person name="Yoshida K."/>
            <person name="Sommer R.J."/>
        </authorList>
    </citation>
    <scope>NUCLEOTIDE SEQUENCE</scope>
    <source>
        <strain evidence="1">RS0144</strain>
    </source>
</reference>
<dbReference type="EMBL" id="BTSX01000049">
    <property type="protein sequence ID" value="GMT08268.1"/>
    <property type="molecule type" value="Genomic_DNA"/>
</dbReference>
<keyword evidence="3" id="KW-1185">Reference proteome</keyword>
<feature type="non-terminal residue" evidence="1">
    <location>
        <position position="1"/>
    </location>
</feature>
<dbReference type="Proteomes" id="UP001432027">
    <property type="component" value="Unassembled WGS sequence"/>
</dbReference>
<sequence length="75" mass="8227">WDAVTPMFPLQPGSLLSYRSSHSFSERSLFCSMDPSNGPLSPPSSLLSTCSALCVLSTLCTLNSTQWPCLFSYFK</sequence>
<gene>
    <name evidence="2" type="ORF">PENTCL1PPCAC_30442</name>
    <name evidence="1" type="ORF">PENTCL1PPCAC_5017</name>
</gene>
<accession>A0AAV5SHK1</accession>
<evidence type="ECO:0000313" key="3">
    <source>
        <dbReference type="Proteomes" id="UP001432027"/>
    </source>
</evidence>
<feature type="non-terminal residue" evidence="1">
    <location>
        <position position="75"/>
    </location>
</feature>
<dbReference type="AlphaFoldDB" id="A0AAV5SHK1"/>
<dbReference type="EMBL" id="BTSX01000002">
    <property type="protein sequence ID" value="GMS82842.1"/>
    <property type="molecule type" value="Genomic_DNA"/>
</dbReference>
<name>A0AAV5SHK1_9BILA</name>
<organism evidence="1 3">
    <name type="scientific">Pristionchus entomophagus</name>
    <dbReference type="NCBI Taxonomy" id="358040"/>
    <lineage>
        <taxon>Eukaryota</taxon>
        <taxon>Metazoa</taxon>
        <taxon>Ecdysozoa</taxon>
        <taxon>Nematoda</taxon>
        <taxon>Chromadorea</taxon>
        <taxon>Rhabditida</taxon>
        <taxon>Rhabditina</taxon>
        <taxon>Diplogasteromorpha</taxon>
        <taxon>Diplogasteroidea</taxon>
        <taxon>Neodiplogasteridae</taxon>
        <taxon>Pristionchus</taxon>
    </lineage>
</organism>
<evidence type="ECO:0000313" key="2">
    <source>
        <dbReference type="EMBL" id="GMT08268.1"/>
    </source>
</evidence>
<proteinExistence type="predicted"/>
<protein>
    <submittedName>
        <fullName evidence="1">Uncharacterized protein</fullName>
    </submittedName>
</protein>
<evidence type="ECO:0000313" key="1">
    <source>
        <dbReference type="EMBL" id="GMS82842.1"/>
    </source>
</evidence>
<comment type="caution">
    <text evidence="1">The sequence shown here is derived from an EMBL/GenBank/DDBJ whole genome shotgun (WGS) entry which is preliminary data.</text>
</comment>